<proteinExistence type="predicted"/>
<sequence>MDQFRHKIIEESWSKKRLRDYLLVLRKEDHPASEQYVLSFFEKLFALLVTSYMSQDSEKGDNYLRLAADGLGNETLWKTAAKMSMHVPGALGKGVTFVSVYLALGSALLGVKKWQSLRHGERHALQSHISGFLIVSKRLPLKSSSNYVRWRDYSLTHKTLLPLSALFPEFIRCIISFPVYDKYLDFISLIYSAHYYLYDDESPQFSDFVFDMLRSLDCKMNDRLYDDLCHSSFLYEIQTEYRDYCARKNIKEQSLFSMDPPSPQEPVSPSGPQPDPAAPSSRSTSISKKDYFPNLSLDERKIRLLYNALIRDGFISLDTDYSVFHFRLSGKDKPAETSPVCWEKKKKELAYLIKRLTRKDIHDPDCKDATSNDVYSKTKKFFIVKGEGWRPSDNLSDMASKLNFADKKTVDGLLDELFECS</sequence>
<dbReference type="RefSeq" id="WP_055171778.1">
    <property type="nucleotide sequence ID" value="NZ_CZAI01000004.1"/>
</dbReference>
<feature type="compositionally biased region" description="Pro residues" evidence="1">
    <location>
        <begin position="260"/>
        <end position="277"/>
    </location>
</feature>
<evidence type="ECO:0000313" key="2">
    <source>
        <dbReference type="EMBL" id="CUP39650.1"/>
    </source>
</evidence>
<organism evidence="2 3">
    <name type="scientific">Bacteroides caccae</name>
    <dbReference type="NCBI Taxonomy" id="47678"/>
    <lineage>
        <taxon>Bacteria</taxon>
        <taxon>Pseudomonadati</taxon>
        <taxon>Bacteroidota</taxon>
        <taxon>Bacteroidia</taxon>
        <taxon>Bacteroidales</taxon>
        <taxon>Bacteroidaceae</taxon>
        <taxon>Bacteroides</taxon>
    </lineage>
</organism>
<reference evidence="2 3" key="1">
    <citation type="submission" date="2015-09" db="EMBL/GenBank/DDBJ databases">
        <authorList>
            <consortium name="Pathogen Informatics"/>
        </authorList>
    </citation>
    <scope>NUCLEOTIDE SEQUENCE [LARGE SCALE GENOMIC DNA]</scope>
    <source>
        <strain evidence="2 3">2789STDY5834880</strain>
    </source>
</reference>
<accession>A0A174MZP9</accession>
<gene>
    <name evidence="2" type="ORF">ERS852494_02156</name>
</gene>
<dbReference type="Proteomes" id="UP000095657">
    <property type="component" value="Unassembled WGS sequence"/>
</dbReference>
<feature type="region of interest" description="Disordered" evidence="1">
    <location>
        <begin position="257"/>
        <end position="286"/>
    </location>
</feature>
<dbReference type="EMBL" id="CZAI01000004">
    <property type="protein sequence ID" value="CUP39650.1"/>
    <property type="molecule type" value="Genomic_DNA"/>
</dbReference>
<evidence type="ECO:0000313" key="3">
    <source>
        <dbReference type="Proteomes" id="UP000095657"/>
    </source>
</evidence>
<name>A0A174MZP9_9BACE</name>
<evidence type="ECO:0000256" key="1">
    <source>
        <dbReference type="SAM" id="MobiDB-lite"/>
    </source>
</evidence>
<protein>
    <submittedName>
        <fullName evidence="2">Uncharacterized protein</fullName>
    </submittedName>
</protein>
<dbReference type="AlphaFoldDB" id="A0A174MZP9"/>